<evidence type="ECO:0000313" key="1">
    <source>
        <dbReference type="EMBL" id="KAF4749711.1"/>
    </source>
</evidence>
<comment type="caution">
    <text evidence="1">The sequence shown here is derived from an EMBL/GenBank/DDBJ whole genome shotgun (WGS) entry which is preliminary data.</text>
</comment>
<sequence length="178" mass="19910">SHWVRRPSPHVPGCLPDPHRQEVSLAARRLQVAALNDENLAVVGALTVTGNNEYADARDVPGLPTGPIGSQQFRRQTHENIARHGLQTTNGDTFLRFNDVDEGIAVFAATECIRKWADVDMFFIDCTFFVTPPGFAQTMTVTGCIGTQFIQLAYVLLPDKLERTYRMALRELRRAVEQ</sequence>
<reference evidence="1 2" key="1">
    <citation type="submission" date="2020-04" db="EMBL/GenBank/DDBJ databases">
        <title>Perkinsus olseni comparative genomics.</title>
        <authorList>
            <person name="Bogema D.R."/>
        </authorList>
    </citation>
    <scope>NUCLEOTIDE SEQUENCE [LARGE SCALE GENOMIC DNA]</scope>
    <source>
        <strain evidence="1">ATCC PRA-205</strain>
    </source>
</reference>
<feature type="non-terminal residue" evidence="1">
    <location>
        <position position="178"/>
    </location>
</feature>
<dbReference type="AlphaFoldDB" id="A0A7J6TYM9"/>
<name>A0A7J6TYM9_PEROL</name>
<dbReference type="EMBL" id="JABANM010004132">
    <property type="protein sequence ID" value="KAF4749711.1"/>
    <property type="molecule type" value="Genomic_DNA"/>
</dbReference>
<evidence type="ECO:0008006" key="3">
    <source>
        <dbReference type="Google" id="ProtNLM"/>
    </source>
</evidence>
<protein>
    <recommendedName>
        <fullName evidence="3">MULE transposase domain-containing protein</fullName>
    </recommendedName>
</protein>
<organism evidence="1 2">
    <name type="scientific">Perkinsus olseni</name>
    <name type="common">Perkinsus atlanticus</name>
    <dbReference type="NCBI Taxonomy" id="32597"/>
    <lineage>
        <taxon>Eukaryota</taxon>
        <taxon>Sar</taxon>
        <taxon>Alveolata</taxon>
        <taxon>Perkinsozoa</taxon>
        <taxon>Perkinsea</taxon>
        <taxon>Perkinsida</taxon>
        <taxon>Perkinsidae</taxon>
        <taxon>Perkinsus</taxon>
    </lineage>
</organism>
<proteinExistence type="predicted"/>
<feature type="non-terminal residue" evidence="1">
    <location>
        <position position="1"/>
    </location>
</feature>
<accession>A0A7J6TYM9</accession>
<evidence type="ECO:0000313" key="2">
    <source>
        <dbReference type="Proteomes" id="UP000574390"/>
    </source>
</evidence>
<dbReference type="Proteomes" id="UP000574390">
    <property type="component" value="Unassembled WGS sequence"/>
</dbReference>
<gene>
    <name evidence="1" type="ORF">FOZ62_012650</name>
</gene>